<keyword evidence="2" id="KW-1185">Reference proteome</keyword>
<comment type="caution">
    <text evidence="1">The sequence shown here is derived from an EMBL/GenBank/DDBJ whole genome shotgun (WGS) entry which is preliminary data.</text>
</comment>
<dbReference type="RefSeq" id="WP_309636809.1">
    <property type="nucleotide sequence ID" value="NZ_JARWAL010000008.1"/>
</dbReference>
<dbReference type="Proteomes" id="UP001252270">
    <property type="component" value="Unassembled WGS sequence"/>
</dbReference>
<name>A0ABU1GM98_9GAMM</name>
<organism evidence="1 2">
    <name type="scientific">Halomonas mongoliensis</name>
    <dbReference type="NCBI Taxonomy" id="321265"/>
    <lineage>
        <taxon>Bacteria</taxon>
        <taxon>Pseudomonadati</taxon>
        <taxon>Pseudomonadota</taxon>
        <taxon>Gammaproteobacteria</taxon>
        <taxon>Oceanospirillales</taxon>
        <taxon>Halomonadaceae</taxon>
        <taxon>Halomonas</taxon>
    </lineage>
</organism>
<sequence>MQHHAYGKLAMAICGLRLPVRVMRSAAGYYLGTQSDLGPVSRESVEYWPTEAQAASALSKGEWSQRHDA</sequence>
<evidence type="ECO:0000313" key="1">
    <source>
        <dbReference type="EMBL" id="MDR5893159.1"/>
    </source>
</evidence>
<protein>
    <submittedName>
        <fullName evidence="1">Uncharacterized protein</fullName>
    </submittedName>
</protein>
<dbReference type="EMBL" id="JARWAL010000008">
    <property type="protein sequence ID" value="MDR5893159.1"/>
    <property type="molecule type" value="Genomic_DNA"/>
</dbReference>
<gene>
    <name evidence="1" type="ORF">QC820_10050</name>
</gene>
<evidence type="ECO:0000313" key="2">
    <source>
        <dbReference type="Proteomes" id="UP001252270"/>
    </source>
</evidence>
<reference evidence="1 2" key="1">
    <citation type="submission" date="2023-04" db="EMBL/GenBank/DDBJ databases">
        <title>A long-awaited taxogenomic arrangement of the family Halomonadaceae.</title>
        <authorList>
            <person name="De La Haba R."/>
            <person name="Chuvochina M."/>
            <person name="Wittouck S."/>
            <person name="Arahal D.R."/>
            <person name="Sanchez-Porro C."/>
            <person name="Hugenholtz P."/>
            <person name="Ventosa A."/>
        </authorList>
    </citation>
    <scope>NUCLEOTIDE SEQUENCE [LARGE SCALE GENOMIC DNA]</scope>
    <source>
        <strain evidence="1 2">DSM 17332</strain>
    </source>
</reference>
<proteinExistence type="predicted"/>
<accession>A0ABU1GM98</accession>